<keyword evidence="2" id="KW-1185">Reference proteome</keyword>
<dbReference type="Gene3D" id="3.30.1360.130">
    <property type="entry name" value="Dipeptide transport protein"/>
    <property type="match status" value="1"/>
</dbReference>
<organism evidence="1 2">
    <name type="scientific">Martelella mangrovi</name>
    <dbReference type="NCBI Taxonomy" id="1397477"/>
    <lineage>
        <taxon>Bacteria</taxon>
        <taxon>Pseudomonadati</taxon>
        <taxon>Pseudomonadota</taxon>
        <taxon>Alphaproteobacteria</taxon>
        <taxon>Hyphomicrobiales</taxon>
        <taxon>Aurantimonadaceae</taxon>
        <taxon>Martelella</taxon>
    </lineage>
</organism>
<keyword evidence="1" id="KW-0645">Protease</keyword>
<keyword evidence="1" id="KW-0031">Aminopeptidase</keyword>
<reference evidence="1 2" key="1">
    <citation type="submission" date="2024-06" db="EMBL/GenBank/DDBJ databases">
        <title>Genomic Encyclopedia of Type Strains, Phase IV (KMG-IV): sequencing the most valuable type-strain genomes for metagenomic binning, comparative biology and taxonomic classification.</title>
        <authorList>
            <person name="Goeker M."/>
        </authorList>
    </citation>
    <scope>NUCLEOTIDE SEQUENCE [LARGE SCALE GENOMIC DNA]</scope>
    <source>
        <strain evidence="1 2">DSM 28102</strain>
    </source>
</reference>
<sequence>MKIFISMDIEGVAGVAEKLQGARGNPEYEVARRLMTEEANAAIRGAFAGGATDVTVADSHGPMRNIIAEDLDPRARLISGKPRPLTMIDGITDEYAGTLLIGYHAAADNYGTLSHTISGIVFRRIEMNGVLTGEPTLFAGYAASIGVPLLAVSGDDRLAGEIAEQFPAARRIVVKRAIGANATDSLSPSESRKLIERDVAEAVAAAKNAPVETPCTPPLSMKVLFHHQQQTDAVTLLPFVERTGPREVSFSVESHRQAIGTLAAMALIAGAFV</sequence>
<dbReference type="CDD" id="cd08663">
    <property type="entry name" value="DAP_dppA_1"/>
    <property type="match status" value="1"/>
</dbReference>
<dbReference type="InterPro" id="IPR027476">
    <property type="entry name" value="DppA_N"/>
</dbReference>
<name>A0ABV2IGJ7_9HYPH</name>
<accession>A0ABV2IGJ7</accession>
<dbReference type="EMBL" id="JBEPLY010000016">
    <property type="protein sequence ID" value="MET3601719.1"/>
    <property type="molecule type" value="Genomic_DNA"/>
</dbReference>
<dbReference type="GO" id="GO:0004177">
    <property type="term" value="F:aminopeptidase activity"/>
    <property type="evidence" value="ECO:0007669"/>
    <property type="project" value="UniProtKB-KW"/>
</dbReference>
<dbReference type="EC" id="3.4.11.-" evidence="1"/>
<dbReference type="SUPFAM" id="SSF63992">
    <property type="entry name" value="Dipeptide transport protein"/>
    <property type="match status" value="1"/>
</dbReference>
<comment type="caution">
    <text evidence="1">The sequence shown here is derived from an EMBL/GenBank/DDBJ whole genome shotgun (WGS) entry which is preliminary data.</text>
</comment>
<dbReference type="InterPro" id="IPR007035">
    <property type="entry name" value="Peptidase_M55"/>
</dbReference>
<proteinExistence type="predicted"/>
<evidence type="ECO:0000313" key="2">
    <source>
        <dbReference type="Proteomes" id="UP001549164"/>
    </source>
</evidence>
<dbReference type="Proteomes" id="UP001549164">
    <property type="component" value="Unassembled WGS sequence"/>
</dbReference>
<dbReference type="InterPro" id="IPR036177">
    <property type="entry name" value="Peptidase_M55_sf"/>
</dbReference>
<dbReference type="Gene3D" id="3.40.50.10780">
    <property type="entry name" value="Dipeptide transport protein"/>
    <property type="match status" value="1"/>
</dbReference>
<evidence type="ECO:0000313" key="1">
    <source>
        <dbReference type="EMBL" id="MET3601719.1"/>
    </source>
</evidence>
<dbReference type="Pfam" id="PF04951">
    <property type="entry name" value="Peptidase_M55"/>
    <property type="match status" value="1"/>
</dbReference>
<keyword evidence="1" id="KW-0378">Hydrolase</keyword>
<dbReference type="RefSeq" id="WP_354435544.1">
    <property type="nucleotide sequence ID" value="NZ_JBEPLY010000016.1"/>
</dbReference>
<dbReference type="PIRSF" id="PIRSF015853">
    <property type="entry name" value="Pep_DppA"/>
    <property type="match status" value="1"/>
</dbReference>
<protein>
    <submittedName>
        <fullName evidence="1">D-amino peptidase</fullName>
        <ecNumber evidence="1">3.4.11.-</ecNumber>
    </submittedName>
</protein>
<gene>
    <name evidence="1" type="ORF">ABID12_003681</name>
</gene>